<comment type="caution">
    <text evidence="1">The sequence shown here is derived from an EMBL/GenBank/DDBJ whole genome shotgun (WGS) entry which is preliminary data.</text>
</comment>
<accession>A0A9W4SGD0</accession>
<protein>
    <submittedName>
        <fullName evidence="1">4659_t:CDS:1</fullName>
    </submittedName>
</protein>
<evidence type="ECO:0000313" key="2">
    <source>
        <dbReference type="Proteomes" id="UP001153678"/>
    </source>
</evidence>
<dbReference type="Proteomes" id="UP001153678">
    <property type="component" value="Unassembled WGS sequence"/>
</dbReference>
<name>A0A9W4SGD0_9GLOM</name>
<proteinExistence type="predicted"/>
<evidence type="ECO:0000313" key="1">
    <source>
        <dbReference type="EMBL" id="CAI2167461.1"/>
    </source>
</evidence>
<organism evidence="1 2">
    <name type="scientific">Funneliformis geosporum</name>
    <dbReference type="NCBI Taxonomy" id="1117311"/>
    <lineage>
        <taxon>Eukaryota</taxon>
        <taxon>Fungi</taxon>
        <taxon>Fungi incertae sedis</taxon>
        <taxon>Mucoromycota</taxon>
        <taxon>Glomeromycotina</taxon>
        <taxon>Glomeromycetes</taxon>
        <taxon>Glomerales</taxon>
        <taxon>Glomeraceae</taxon>
        <taxon>Funneliformis</taxon>
    </lineage>
</organism>
<sequence length="77" mass="8938">MDHDICCVISQLVCDKSDIQYQKIDFLGIRGVTQKNFSSEPSQCIIDLNLPNWAIKNEYAWISRQVTLPESFFHDQC</sequence>
<reference evidence="1" key="1">
    <citation type="submission" date="2022-08" db="EMBL/GenBank/DDBJ databases">
        <authorList>
            <person name="Kallberg Y."/>
            <person name="Tangrot J."/>
            <person name="Rosling A."/>
        </authorList>
    </citation>
    <scope>NUCLEOTIDE SEQUENCE</scope>
    <source>
        <strain evidence="1">Wild A</strain>
    </source>
</reference>
<dbReference type="EMBL" id="CAMKVN010000394">
    <property type="protein sequence ID" value="CAI2167461.1"/>
    <property type="molecule type" value="Genomic_DNA"/>
</dbReference>
<gene>
    <name evidence="1" type="ORF">FWILDA_LOCUS3087</name>
</gene>
<dbReference type="AlphaFoldDB" id="A0A9W4SGD0"/>
<keyword evidence="2" id="KW-1185">Reference proteome</keyword>